<dbReference type="PROSITE" id="PS51257">
    <property type="entry name" value="PROKAR_LIPOPROTEIN"/>
    <property type="match status" value="1"/>
</dbReference>
<evidence type="ECO:0000313" key="2">
    <source>
        <dbReference type="EMBL" id="BCI68049.1"/>
    </source>
</evidence>
<reference evidence="2 3" key="1">
    <citation type="submission" date="2020-07" db="EMBL/GenBank/DDBJ databases">
        <title>Complete Genome Sequence of an acetic acid bacterium, Acetobacter aceti JCM20276.</title>
        <authorList>
            <person name="Hirose Y."/>
            <person name="Mihara H."/>
        </authorList>
    </citation>
    <scope>NUCLEOTIDE SEQUENCE [LARGE SCALE GENOMIC DNA]</scope>
    <source>
        <strain evidence="2 3">JCM20276</strain>
    </source>
</reference>
<feature type="signal peptide" evidence="1">
    <location>
        <begin position="1"/>
        <end position="24"/>
    </location>
</feature>
<name>A0A6S6PKX6_ACEAC</name>
<proteinExistence type="predicted"/>
<protein>
    <recommendedName>
        <fullName evidence="4">Lipoprotein</fullName>
    </recommendedName>
</protein>
<sequence length="170" mass="17528">MKKFRSFLAALLILPLLFLTTACTQSGSTATISTSQINADIAAGAFAAQAIVNIPVVSEHLSNADKAQITSIMAQIKSVSSEVAANSSGSVSIDVGKKWVNSLVPELQALLAIATPIVAQYDASAAGYMTTVQQLIPLLEALIGTTTASARIGSATNYDATVRAQIYAGP</sequence>
<keyword evidence="1" id="KW-0732">Signal</keyword>
<evidence type="ECO:0008006" key="4">
    <source>
        <dbReference type="Google" id="ProtNLM"/>
    </source>
</evidence>
<organism evidence="2 3">
    <name type="scientific">Acetobacter aceti</name>
    <dbReference type="NCBI Taxonomy" id="435"/>
    <lineage>
        <taxon>Bacteria</taxon>
        <taxon>Pseudomonadati</taxon>
        <taxon>Pseudomonadota</taxon>
        <taxon>Alphaproteobacteria</taxon>
        <taxon>Acetobacterales</taxon>
        <taxon>Acetobacteraceae</taxon>
        <taxon>Acetobacter</taxon>
        <taxon>Acetobacter subgen. Acetobacter</taxon>
    </lineage>
</organism>
<gene>
    <name evidence="2" type="ORF">AAJCM20276_26730</name>
</gene>
<evidence type="ECO:0000313" key="3">
    <source>
        <dbReference type="Proteomes" id="UP000515220"/>
    </source>
</evidence>
<accession>A0A6S6PKX6</accession>
<dbReference type="EMBL" id="AP023326">
    <property type="protein sequence ID" value="BCI68049.1"/>
    <property type="molecule type" value="Genomic_DNA"/>
</dbReference>
<feature type="chain" id="PRO_5028279866" description="Lipoprotein" evidence="1">
    <location>
        <begin position="25"/>
        <end position="170"/>
    </location>
</feature>
<dbReference type="AlphaFoldDB" id="A0A6S6PKX6"/>
<dbReference type="Proteomes" id="UP000515220">
    <property type="component" value="Chromosome"/>
</dbReference>
<dbReference type="RefSeq" id="WP_099347911.1">
    <property type="nucleotide sequence ID" value="NZ_AP023326.1"/>
</dbReference>
<evidence type="ECO:0000256" key="1">
    <source>
        <dbReference type="SAM" id="SignalP"/>
    </source>
</evidence>